<reference evidence="2" key="2">
    <citation type="submission" date="2025-09" db="UniProtKB">
        <authorList>
            <consortium name="Ensembl"/>
        </authorList>
    </citation>
    <scope>IDENTIFICATION</scope>
</reference>
<protein>
    <submittedName>
        <fullName evidence="2">Uncharacterized protein</fullName>
    </submittedName>
</protein>
<organism evidence="2 3">
    <name type="scientific">Chrysemys picta bellii</name>
    <name type="common">Western painted turtle</name>
    <name type="synonym">Emys bellii</name>
    <dbReference type="NCBI Taxonomy" id="8478"/>
    <lineage>
        <taxon>Eukaryota</taxon>
        <taxon>Metazoa</taxon>
        <taxon>Chordata</taxon>
        <taxon>Craniata</taxon>
        <taxon>Vertebrata</taxon>
        <taxon>Euteleostomi</taxon>
        <taxon>Archelosauria</taxon>
        <taxon>Testudinata</taxon>
        <taxon>Testudines</taxon>
        <taxon>Cryptodira</taxon>
        <taxon>Durocryptodira</taxon>
        <taxon>Testudinoidea</taxon>
        <taxon>Emydidae</taxon>
        <taxon>Chrysemys</taxon>
    </lineage>
</organism>
<dbReference type="Proteomes" id="UP000694380">
    <property type="component" value="Unplaced"/>
</dbReference>
<keyword evidence="3" id="KW-1185">Reference proteome</keyword>
<dbReference type="OMA" id="MENRYVQ"/>
<evidence type="ECO:0000313" key="2">
    <source>
        <dbReference type="Ensembl" id="ENSCPBP00000031466.1"/>
    </source>
</evidence>
<proteinExistence type="predicted"/>
<dbReference type="Pfam" id="PF01391">
    <property type="entry name" value="Collagen"/>
    <property type="match status" value="1"/>
</dbReference>
<evidence type="ECO:0000256" key="1">
    <source>
        <dbReference type="SAM" id="MobiDB-lite"/>
    </source>
</evidence>
<feature type="region of interest" description="Disordered" evidence="1">
    <location>
        <begin position="119"/>
        <end position="238"/>
    </location>
</feature>
<dbReference type="GeneTree" id="ENSGT00940000164160"/>
<name>A0A8C3IE52_CHRPI</name>
<dbReference type="PANTHER" id="PTHR24637:SF421">
    <property type="entry name" value="CUTICLE COLLAGEN DPY-2"/>
    <property type="match status" value="1"/>
</dbReference>
<dbReference type="PANTHER" id="PTHR24637">
    <property type="entry name" value="COLLAGEN"/>
    <property type="match status" value="1"/>
</dbReference>
<dbReference type="Ensembl" id="ENSCPBT00000037020.1">
    <property type="protein sequence ID" value="ENSCPBP00000031466.1"/>
    <property type="gene ID" value="ENSCPBG00000022081.1"/>
</dbReference>
<accession>A0A8C3IE52</accession>
<dbReference type="AlphaFoldDB" id="A0A8C3IE52"/>
<feature type="compositionally biased region" description="Pro residues" evidence="1">
    <location>
        <begin position="129"/>
        <end position="138"/>
    </location>
</feature>
<feature type="compositionally biased region" description="Pro residues" evidence="1">
    <location>
        <begin position="189"/>
        <end position="198"/>
    </location>
</feature>
<sequence length="257" mass="27442">MEQMERKVRKEILALEASMDKKENLVLMVWLDLLVREDNRETEGTQGHLVQMENRYVQNLTLQFSCTFKKTFYAFFITLLYSIQGREFSEEFIRQVCADVLRTQLPVILRSGRLQNCNHCQSQSASPGLPGPPGPIGPEGPRGFSGLPGNDGVPGLPGAPGSPGVRGAKGLPGKNGEKGSQGTGVPGIQGPPGPPGREGPPGMSKEGRPGESGQPGKDGDRGNPGIQGQPGPPGICDPSLCFSVIVGRDPFRKGPNY</sequence>
<dbReference type="InterPro" id="IPR008160">
    <property type="entry name" value="Collagen"/>
</dbReference>
<evidence type="ECO:0000313" key="3">
    <source>
        <dbReference type="Proteomes" id="UP000694380"/>
    </source>
</evidence>
<reference evidence="2" key="1">
    <citation type="submission" date="2025-08" db="UniProtKB">
        <authorList>
            <consortium name="Ensembl"/>
        </authorList>
    </citation>
    <scope>IDENTIFICATION</scope>
</reference>